<evidence type="ECO:0000313" key="2">
    <source>
        <dbReference type="EMBL" id="SDD39549.1"/>
    </source>
</evidence>
<evidence type="ECO:0000259" key="1">
    <source>
        <dbReference type="Pfam" id="PF00561"/>
    </source>
</evidence>
<dbReference type="InterPro" id="IPR029058">
    <property type="entry name" value="AB_hydrolase_fold"/>
</dbReference>
<dbReference type="InterPro" id="IPR000073">
    <property type="entry name" value="AB_hydrolase_1"/>
</dbReference>
<gene>
    <name evidence="2" type="ORF">SAMN05660690_4184</name>
</gene>
<keyword evidence="3" id="KW-1185">Reference proteome</keyword>
<dbReference type="Proteomes" id="UP000199416">
    <property type="component" value="Unassembled WGS sequence"/>
</dbReference>
<dbReference type="Pfam" id="PF00561">
    <property type="entry name" value="Abhydrolase_1"/>
    <property type="match status" value="1"/>
</dbReference>
<feature type="domain" description="AB hydrolase-1" evidence="1">
    <location>
        <begin position="25"/>
        <end position="277"/>
    </location>
</feature>
<dbReference type="STRING" id="1190417.SAMN05660690_4184"/>
<dbReference type="SUPFAM" id="SSF53474">
    <property type="entry name" value="alpha/beta-Hydrolases"/>
    <property type="match status" value="1"/>
</dbReference>
<dbReference type="EMBL" id="FMZF01000007">
    <property type="protein sequence ID" value="SDD39549.1"/>
    <property type="molecule type" value="Genomic_DNA"/>
</dbReference>
<dbReference type="GO" id="GO:0004806">
    <property type="term" value="F:triacylglycerol lipase activity"/>
    <property type="evidence" value="ECO:0007669"/>
    <property type="project" value="TreeGrafter"/>
</dbReference>
<dbReference type="GO" id="GO:0046503">
    <property type="term" value="P:glycerolipid catabolic process"/>
    <property type="evidence" value="ECO:0007669"/>
    <property type="project" value="TreeGrafter"/>
</dbReference>
<dbReference type="RefSeq" id="WP_217637296.1">
    <property type="nucleotide sequence ID" value="NZ_FMZF01000007.1"/>
</dbReference>
<sequence>MPVLTARSGDLDIAYEVLGEPDGEPLLLVMGLGAQMVGWPDGFCAELVARGFRVVRFDNRDVGLSTHLDGPVPARAWSRVPAAYTLSDMAADAVAVMDAVGWPSAHVVGASLGGMIAQLLAVEHPGRVLSLTSVMSKPAPRIGRMRARTTLALVRRARRLAKEQGRPATPEAMADFLVAMQEVTGSPGYPASREDHLGMLRVAVARDDQGLTGPGAKRQQAAERVARDLRAELAAVRVPTLVVHGDSDVVIRPEGGEATAAAVPGARLVVHPGMGHELPRALWPVLADDVRATADQAAARRA</sequence>
<dbReference type="AlphaFoldDB" id="A0A1G6UE61"/>
<evidence type="ECO:0000313" key="3">
    <source>
        <dbReference type="Proteomes" id="UP000199416"/>
    </source>
</evidence>
<dbReference type="Gene3D" id="3.40.50.1820">
    <property type="entry name" value="alpha/beta hydrolase"/>
    <property type="match status" value="1"/>
</dbReference>
<dbReference type="PANTHER" id="PTHR43433">
    <property type="entry name" value="HYDROLASE, ALPHA/BETA FOLD FAMILY PROTEIN"/>
    <property type="match status" value="1"/>
</dbReference>
<name>A0A1G6UE61_9ACTN</name>
<organism evidence="2 3">
    <name type="scientific">Geodermatophilus telluris</name>
    <dbReference type="NCBI Taxonomy" id="1190417"/>
    <lineage>
        <taxon>Bacteria</taxon>
        <taxon>Bacillati</taxon>
        <taxon>Actinomycetota</taxon>
        <taxon>Actinomycetes</taxon>
        <taxon>Geodermatophilales</taxon>
        <taxon>Geodermatophilaceae</taxon>
        <taxon>Geodermatophilus</taxon>
    </lineage>
</organism>
<reference evidence="3" key="1">
    <citation type="submission" date="2016-10" db="EMBL/GenBank/DDBJ databases">
        <authorList>
            <person name="Varghese N."/>
            <person name="Submissions S."/>
        </authorList>
    </citation>
    <scope>NUCLEOTIDE SEQUENCE [LARGE SCALE GENOMIC DNA]</scope>
    <source>
        <strain evidence="3">DSM 45421</strain>
    </source>
</reference>
<proteinExistence type="predicted"/>
<dbReference type="InterPro" id="IPR050471">
    <property type="entry name" value="AB_hydrolase"/>
</dbReference>
<protein>
    <submittedName>
        <fullName evidence="2">Pimeloyl-ACP methyl ester carboxylesterase</fullName>
    </submittedName>
</protein>
<dbReference type="PANTHER" id="PTHR43433:SF5">
    <property type="entry name" value="AB HYDROLASE-1 DOMAIN-CONTAINING PROTEIN"/>
    <property type="match status" value="1"/>
</dbReference>
<accession>A0A1G6UE61</accession>